<gene>
    <name evidence="1" type="ORF">CLV60_106208</name>
</gene>
<name>A0A2P8G3Z6_9BACT</name>
<dbReference type="PROSITE" id="PS51257">
    <property type="entry name" value="PROKAR_LIPOPROTEIN"/>
    <property type="match status" value="1"/>
</dbReference>
<reference evidence="1 2" key="1">
    <citation type="submission" date="2018-03" db="EMBL/GenBank/DDBJ databases">
        <title>Genomic Encyclopedia of Archaeal and Bacterial Type Strains, Phase II (KMG-II): from individual species to whole genera.</title>
        <authorList>
            <person name="Goeker M."/>
        </authorList>
    </citation>
    <scope>NUCLEOTIDE SEQUENCE [LARGE SCALE GENOMIC DNA]</scope>
    <source>
        <strain evidence="1 2">DSM 29057</strain>
    </source>
</reference>
<organism evidence="1 2">
    <name type="scientific">Dyadobacter jiangsuensis</name>
    <dbReference type="NCBI Taxonomy" id="1591085"/>
    <lineage>
        <taxon>Bacteria</taxon>
        <taxon>Pseudomonadati</taxon>
        <taxon>Bacteroidota</taxon>
        <taxon>Cytophagia</taxon>
        <taxon>Cytophagales</taxon>
        <taxon>Spirosomataceae</taxon>
        <taxon>Dyadobacter</taxon>
    </lineage>
</organism>
<accession>A0A2P8G3Z6</accession>
<dbReference type="AlphaFoldDB" id="A0A2P8G3Z6"/>
<dbReference type="Proteomes" id="UP000241964">
    <property type="component" value="Unassembled WGS sequence"/>
</dbReference>
<sequence length="133" mass="15032">MSLSYMKQFQIVKKYVASRLFPSLLATVTTTGCLFERGEFQITDVSQNHYFTDSAWFHPRCCVATLVTGKLDAPALVVVQSYLIGGLNDSLYLPKGNVYVKSQQDHYVYRKIVIKYFPGEAKNGSLTIKTSIY</sequence>
<proteinExistence type="predicted"/>
<evidence type="ECO:0000313" key="2">
    <source>
        <dbReference type="Proteomes" id="UP000241964"/>
    </source>
</evidence>
<evidence type="ECO:0000313" key="1">
    <source>
        <dbReference type="EMBL" id="PSL28605.1"/>
    </source>
</evidence>
<keyword evidence="2" id="KW-1185">Reference proteome</keyword>
<comment type="caution">
    <text evidence="1">The sequence shown here is derived from an EMBL/GenBank/DDBJ whole genome shotgun (WGS) entry which is preliminary data.</text>
</comment>
<protein>
    <submittedName>
        <fullName evidence="1">Uncharacterized protein</fullName>
    </submittedName>
</protein>
<dbReference type="EMBL" id="PYAS01000006">
    <property type="protein sequence ID" value="PSL28605.1"/>
    <property type="molecule type" value="Genomic_DNA"/>
</dbReference>